<dbReference type="GeneID" id="37619165"/>
<proteinExistence type="predicted"/>
<dbReference type="Proteomes" id="UP000234913">
    <property type="component" value="Genome"/>
</dbReference>
<sequence>MTSNVFDLTLPSDDQVRDQDISRSSTMTNDRIASNINQVLNVTNDFKRYTVAELEHNLLCCEALMTYAALNTFDVSLFSENSSTFKVLRDSGHDEEEIKQNKQFYFPVLNDFDVKTIMYDISKVLKFLIRYKMGYFENFDINTIFAYYHVNNFQRINFAIKDMTLTDMQVNDQVDAVFYLDVDNSYWLKTLLKKCANFSKTGEEKRLILKTYINEHLKFKFAFRYNISSFKIPEVSNK</sequence>
<dbReference type="EMBL" id="GQ376201">
    <property type="protein sequence ID" value="ADU25040.1"/>
    <property type="molecule type" value="Genomic_RNA"/>
</dbReference>
<dbReference type="RefSeq" id="YP_009507959.1">
    <property type="nucleotide sequence ID" value="NC_038787.1"/>
</dbReference>
<keyword evidence="2" id="KW-1185">Reference proteome</keyword>
<organism evidence="1 2">
    <name type="scientific">Diodia vein chlorosis virus</name>
    <dbReference type="NCBI Taxonomy" id="656520"/>
    <lineage>
        <taxon>Viruses</taxon>
        <taxon>Riboviria</taxon>
        <taxon>Orthornavirae</taxon>
        <taxon>Kitrinoviricota</taxon>
        <taxon>Alsuviricetes</taxon>
        <taxon>Martellivirales</taxon>
        <taxon>Closteroviridae</taxon>
        <taxon>Crinivirus</taxon>
        <taxon>Crinivirus diodiae</taxon>
    </lineage>
</organism>
<dbReference type="KEGG" id="vg:37619165"/>
<evidence type="ECO:0000313" key="1">
    <source>
        <dbReference type="EMBL" id="ADU25040.1"/>
    </source>
</evidence>
<protein>
    <submittedName>
        <fullName evidence="1">p28</fullName>
    </submittedName>
</protein>
<reference evidence="1 2" key="1">
    <citation type="journal article" date="2011" name="Arch. Virol.">
        <title>Diodia vein chlorosis virus is a group-1 crinivirus.</title>
        <authorList>
            <person name="Tzanetakis I.E."/>
            <person name="Wintermantel W.M."/>
            <person name="Poudel B."/>
            <person name="Zhou J."/>
        </authorList>
    </citation>
    <scope>NUCLEOTIDE SEQUENCE [LARGE SCALE GENOMIC DNA]</scope>
    <source>
        <strain evidence="1">Fayetteville</strain>
    </source>
</reference>
<name>E7BKK4_9CLOS</name>
<dbReference type="OrthoDB" id="35644at10239"/>
<evidence type="ECO:0000313" key="2">
    <source>
        <dbReference type="Proteomes" id="UP000234913"/>
    </source>
</evidence>
<accession>E7BKK4</accession>